<evidence type="ECO:0000256" key="1">
    <source>
        <dbReference type="ARBA" id="ARBA00004496"/>
    </source>
</evidence>
<evidence type="ECO:0000256" key="14">
    <source>
        <dbReference type="HAMAP-Rule" id="MF_00046"/>
    </source>
</evidence>
<evidence type="ECO:0000256" key="12">
    <source>
        <dbReference type="ARBA" id="ARBA00023316"/>
    </source>
</evidence>
<evidence type="ECO:0000256" key="6">
    <source>
        <dbReference type="ARBA" id="ARBA00022618"/>
    </source>
</evidence>
<evidence type="ECO:0000313" key="18">
    <source>
        <dbReference type="EMBL" id="MEQ2520982.1"/>
    </source>
</evidence>
<keyword evidence="10 14" id="KW-0573">Peptidoglycan synthesis</keyword>
<comment type="function">
    <text evidence="14">Cell wall formation.</text>
</comment>
<gene>
    <name evidence="14 18" type="primary">murC</name>
    <name evidence="18" type="ORF">WMO24_11160</name>
</gene>
<comment type="subcellular location">
    <subcellularLocation>
        <location evidence="1 14">Cytoplasm</location>
    </subcellularLocation>
</comment>
<dbReference type="Gene3D" id="3.90.190.20">
    <property type="entry name" value="Mur ligase, C-terminal domain"/>
    <property type="match status" value="1"/>
</dbReference>
<evidence type="ECO:0000256" key="4">
    <source>
        <dbReference type="ARBA" id="ARBA00022490"/>
    </source>
</evidence>
<organism evidence="18 19">
    <name type="scientific">Ruthenibacterium intestinale</name>
    <dbReference type="NCBI Taxonomy" id="3133163"/>
    <lineage>
        <taxon>Bacteria</taxon>
        <taxon>Bacillati</taxon>
        <taxon>Bacillota</taxon>
        <taxon>Clostridia</taxon>
        <taxon>Eubacteriales</taxon>
        <taxon>Oscillospiraceae</taxon>
        <taxon>Ruthenibacterium</taxon>
    </lineage>
</organism>
<evidence type="ECO:0000256" key="3">
    <source>
        <dbReference type="ARBA" id="ARBA00012211"/>
    </source>
</evidence>
<evidence type="ECO:0000256" key="5">
    <source>
        <dbReference type="ARBA" id="ARBA00022598"/>
    </source>
</evidence>
<feature type="domain" description="Mur ligase C-terminal" evidence="16">
    <location>
        <begin position="318"/>
        <end position="444"/>
    </location>
</feature>
<comment type="catalytic activity">
    <reaction evidence="13 14">
        <text>UDP-N-acetyl-alpha-D-muramate + L-alanine + ATP = UDP-N-acetyl-alpha-D-muramoyl-L-alanine + ADP + phosphate + H(+)</text>
        <dbReference type="Rhea" id="RHEA:23372"/>
        <dbReference type="ChEBI" id="CHEBI:15378"/>
        <dbReference type="ChEBI" id="CHEBI:30616"/>
        <dbReference type="ChEBI" id="CHEBI:43474"/>
        <dbReference type="ChEBI" id="CHEBI:57972"/>
        <dbReference type="ChEBI" id="CHEBI:70757"/>
        <dbReference type="ChEBI" id="CHEBI:83898"/>
        <dbReference type="ChEBI" id="CHEBI:456216"/>
        <dbReference type="EC" id="6.3.2.8"/>
    </reaction>
</comment>
<dbReference type="SUPFAM" id="SSF51984">
    <property type="entry name" value="MurCD N-terminal domain"/>
    <property type="match status" value="1"/>
</dbReference>
<keyword evidence="8 14" id="KW-0067">ATP-binding</keyword>
<keyword evidence="6 14" id="KW-0132">Cell division</keyword>
<evidence type="ECO:0000259" key="16">
    <source>
        <dbReference type="Pfam" id="PF02875"/>
    </source>
</evidence>
<dbReference type="InterPro" id="IPR013221">
    <property type="entry name" value="Mur_ligase_cen"/>
</dbReference>
<dbReference type="Pfam" id="PF01225">
    <property type="entry name" value="Mur_ligase"/>
    <property type="match status" value="1"/>
</dbReference>
<keyword evidence="9 14" id="KW-0133">Cell shape</keyword>
<dbReference type="Pfam" id="PF08245">
    <property type="entry name" value="Mur_ligase_M"/>
    <property type="match status" value="1"/>
</dbReference>
<dbReference type="SUPFAM" id="SSF53244">
    <property type="entry name" value="MurD-like peptide ligases, peptide-binding domain"/>
    <property type="match status" value="1"/>
</dbReference>
<evidence type="ECO:0000256" key="10">
    <source>
        <dbReference type="ARBA" id="ARBA00022984"/>
    </source>
</evidence>
<keyword evidence="19" id="KW-1185">Reference proteome</keyword>
<protein>
    <recommendedName>
        <fullName evidence="3 14">UDP-N-acetylmuramate--L-alanine ligase</fullName>
        <ecNumber evidence="3 14">6.3.2.8</ecNumber>
    </recommendedName>
    <alternativeName>
        <fullName evidence="14">UDP-N-acetylmuramoyl-L-alanine synthetase</fullName>
    </alternativeName>
</protein>
<dbReference type="InterPro" id="IPR050061">
    <property type="entry name" value="MurCDEF_pg_biosynth"/>
</dbReference>
<dbReference type="GO" id="GO:0008763">
    <property type="term" value="F:UDP-N-acetylmuramate-L-alanine ligase activity"/>
    <property type="evidence" value="ECO:0007669"/>
    <property type="project" value="UniProtKB-EC"/>
</dbReference>
<accession>A0ABV1GH62</accession>
<dbReference type="NCBIfam" id="TIGR01082">
    <property type="entry name" value="murC"/>
    <property type="match status" value="1"/>
</dbReference>
<comment type="pathway">
    <text evidence="2 14">Cell wall biogenesis; peptidoglycan biosynthesis.</text>
</comment>
<dbReference type="EMBL" id="JBBMFA010000100">
    <property type="protein sequence ID" value="MEQ2520982.1"/>
    <property type="molecule type" value="Genomic_DNA"/>
</dbReference>
<dbReference type="InterPro" id="IPR036615">
    <property type="entry name" value="Mur_ligase_C_dom_sf"/>
</dbReference>
<feature type="binding site" evidence="14">
    <location>
        <begin position="120"/>
        <end position="126"/>
    </location>
    <ligand>
        <name>ATP</name>
        <dbReference type="ChEBI" id="CHEBI:30616"/>
    </ligand>
</feature>
<reference evidence="18 19" key="1">
    <citation type="submission" date="2024-03" db="EMBL/GenBank/DDBJ databases">
        <title>Human intestinal bacterial collection.</title>
        <authorList>
            <person name="Pauvert C."/>
            <person name="Hitch T.C.A."/>
            <person name="Clavel T."/>
        </authorList>
    </citation>
    <scope>NUCLEOTIDE SEQUENCE [LARGE SCALE GENOMIC DNA]</scope>
    <source>
        <strain evidence="18 19">CLA-JM-H11</strain>
    </source>
</reference>
<dbReference type="SUPFAM" id="SSF53623">
    <property type="entry name" value="MurD-like peptide ligases, catalytic domain"/>
    <property type="match status" value="1"/>
</dbReference>
<evidence type="ECO:0000259" key="15">
    <source>
        <dbReference type="Pfam" id="PF01225"/>
    </source>
</evidence>
<comment type="similarity">
    <text evidence="14">Belongs to the MurCDEF family.</text>
</comment>
<dbReference type="EC" id="6.3.2.8" evidence="3 14"/>
<dbReference type="InterPro" id="IPR004101">
    <property type="entry name" value="Mur_ligase_C"/>
</dbReference>
<evidence type="ECO:0000259" key="17">
    <source>
        <dbReference type="Pfam" id="PF08245"/>
    </source>
</evidence>
<dbReference type="Pfam" id="PF02875">
    <property type="entry name" value="Mur_ligase_C"/>
    <property type="match status" value="1"/>
</dbReference>
<keyword evidence="12 14" id="KW-0961">Cell wall biogenesis/degradation</keyword>
<dbReference type="HAMAP" id="MF_00046">
    <property type="entry name" value="MurC"/>
    <property type="match status" value="1"/>
</dbReference>
<dbReference type="InterPro" id="IPR036565">
    <property type="entry name" value="Mur-like_cat_sf"/>
</dbReference>
<keyword evidence="5 14" id="KW-0436">Ligase</keyword>
<name>A0ABV1GH62_9FIRM</name>
<dbReference type="InterPro" id="IPR005758">
    <property type="entry name" value="UDP-N-AcMur_Ala_ligase_MurC"/>
</dbReference>
<dbReference type="Proteomes" id="UP001477672">
    <property type="component" value="Unassembled WGS sequence"/>
</dbReference>
<feature type="domain" description="Mur ligase central" evidence="17">
    <location>
        <begin position="118"/>
        <end position="296"/>
    </location>
</feature>
<evidence type="ECO:0000256" key="13">
    <source>
        <dbReference type="ARBA" id="ARBA00047833"/>
    </source>
</evidence>
<evidence type="ECO:0000313" key="19">
    <source>
        <dbReference type="Proteomes" id="UP001477672"/>
    </source>
</evidence>
<keyword evidence="11 14" id="KW-0131">Cell cycle</keyword>
<keyword evidence="4 14" id="KW-0963">Cytoplasm</keyword>
<dbReference type="RefSeq" id="WP_349216521.1">
    <property type="nucleotide sequence ID" value="NZ_JBBMFA010000100.1"/>
</dbReference>
<dbReference type="Gene3D" id="3.40.1190.10">
    <property type="entry name" value="Mur-like, catalytic domain"/>
    <property type="match status" value="1"/>
</dbReference>
<comment type="caution">
    <text evidence="18">The sequence shown here is derived from an EMBL/GenBank/DDBJ whole genome shotgun (WGS) entry which is preliminary data.</text>
</comment>
<evidence type="ECO:0000256" key="11">
    <source>
        <dbReference type="ARBA" id="ARBA00023306"/>
    </source>
</evidence>
<keyword evidence="7 14" id="KW-0547">Nucleotide-binding</keyword>
<feature type="domain" description="Mur ligase N-terminal catalytic" evidence="15">
    <location>
        <begin position="15"/>
        <end position="112"/>
    </location>
</feature>
<evidence type="ECO:0000256" key="9">
    <source>
        <dbReference type="ARBA" id="ARBA00022960"/>
    </source>
</evidence>
<dbReference type="PANTHER" id="PTHR43445:SF3">
    <property type="entry name" value="UDP-N-ACETYLMURAMATE--L-ALANINE LIGASE"/>
    <property type="match status" value="1"/>
</dbReference>
<evidence type="ECO:0000256" key="7">
    <source>
        <dbReference type="ARBA" id="ARBA00022741"/>
    </source>
</evidence>
<dbReference type="Gene3D" id="3.40.50.720">
    <property type="entry name" value="NAD(P)-binding Rossmann-like Domain"/>
    <property type="match status" value="1"/>
</dbReference>
<evidence type="ECO:0000256" key="2">
    <source>
        <dbReference type="ARBA" id="ARBA00004752"/>
    </source>
</evidence>
<sequence>MNAFDSTLLDGKTKLHFVGIGGSGMFPLVQILHEVGYEITGSDVNEGDIIERERKMGIPISMGHKAENVHGAELVVYSAAIMKGNPEVEEAQRLGIPAVERSIMLGYVANTYPHPLCIAGTHGKTTTTAMTTQIMVMAGTDPAAVIGGKLPLIDAYGRYGAGKEIVVEACEYSNTFLHLVPYLSVILNVDADHLEFFKTMENLKASFRKFALLTTNTVVANIDDANTVEVIGSIDRHITTISTRQPADYRAINIHEYRPSFFCFDLEVHGVKGIHIELNVPGEHNVYNALAAFACASAAGCTPEQCAAGIAAFRGAGRRFEFLGENNGVTIADDYAHHPTELEATLLAAREMQYKHVWAVFQPFTYTRTQMLLDDFARVLSIADHVVMTEIMGSRERAEDYTVRTKDLAAKIPGSVWFNTFDEVVDHVMRNAEPGDLVITLGCGDIYKAAKKMMTWNA</sequence>
<proteinExistence type="inferred from homology"/>
<dbReference type="PANTHER" id="PTHR43445">
    <property type="entry name" value="UDP-N-ACETYLMURAMATE--L-ALANINE LIGASE-RELATED"/>
    <property type="match status" value="1"/>
</dbReference>
<evidence type="ECO:0000256" key="8">
    <source>
        <dbReference type="ARBA" id="ARBA00022840"/>
    </source>
</evidence>
<dbReference type="InterPro" id="IPR000713">
    <property type="entry name" value="Mur_ligase_N"/>
</dbReference>